<protein>
    <recommendedName>
        <fullName evidence="2">acid phosphatase</fullName>
        <ecNumber evidence="2">3.1.3.2</ecNumber>
    </recommendedName>
</protein>
<dbReference type="PANTHER" id="PTHR11567">
    <property type="entry name" value="ACID PHOSPHATASE-RELATED"/>
    <property type="match status" value="1"/>
</dbReference>
<comment type="catalytic activity">
    <reaction evidence="1">
        <text>a phosphate monoester + H2O = an alcohol + phosphate</text>
        <dbReference type="Rhea" id="RHEA:15017"/>
        <dbReference type="ChEBI" id="CHEBI:15377"/>
        <dbReference type="ChEBI" id="CHEBI:30879"/>
        <dbReference type="ChEBI" id="CHEBI:43474"/>
        <dbReference type="ChEBI" id="CHEBI:67140"/>
        <dbReference type="EC" id="3.1.3.2"/>
    </reaction>
</comment>
<dbReference type="EC" id="3.1.3.2" evidence="2"/>
<keyword evidence="4" id="KW-0378">Hydrolase</keyword>
<sequence>MNLISVSVLFFQVALLLAQSSNRDTLKFSHVIFRHGDRNPRHVYGKYINNTDVFPEGLEQLTDLGKKHAFELGQFLRTRVTPVEYDNYFSLDAYCPIRKFLTRVPWRTFYVKRHFQDEPEILEYIFRQSGETALFDDPPNSTRLYEVFDEIQEVIHCLKFAVVNVMNAFDILPILHNRIPPFASAILVELHELPEYDEPVIEFCIQSHRVSHCEEVHFTAKYKWVKTMDS</sequence>
<feature type="signal peptide" evidence="7">
    <location>
        <begin position="1"/>
        <end position="18"/>
    </location>
</feature>
<dbReference type="AlphaFoldDB" id="A0A8J2NZC1"/>
<dbReference type="Proteomes" id="UP000708208">
    <property type="component" value="Unassembled WGS sequence"/>
</dbReference>
<keyword evidence="9" id="KW-1185">Reference proteome</keyword>
<evidence type="ECO:0000256" key="3">
    <source>
        <dbReference type="ARBA" id="ARBA00022729"/>
    </source>
</evidence>
<dbReference type="EMBL" id="CAJVCH010230028">
    <property type="protein sequence ID" value="CAG7732378.1"/>
    <property type="molecule type" value="Genomic_DNA"/>
</dbReference>
<keyword evidence="5" id="KW-1015">Disulfide bond</keyword>
<evidence type="ECO:0000256" key="5">
    <source>
        <dbReference type="ARBA" id="ARBA00023157"/>
    </source>
</evidence>
<evidence type="ECO:0000256" key="6">
    <source>
        <dbReference type="ARBA" id="ARBA00023180"/>
    </source>
</evidence>
<proteinExistence type="predicted"/>
<feature type="chain" id="PRO_5035295924" description="acid phosphatase" evidence="7">
    <location>
        <begin position="19"/>
        <end position="230"/>
    </location>
</feature>
<evidence type="ECO:0000256" key="1">
    <source>
        <dbReference type="ARBA" id="ARBA00000032"/>
    </source>
</evidence>
<evidence type="ECO:0000256" key="7">
    <source>
        <dbReference type="SAM" id="SignalP"/>
    </source>
</evidence>
<reference evidence="8" key="1">
    <citation type="submission" date="2021-06" db="EMBL/GenBank/DDBJ databases">
        <authorList>
            <person name="Hodson N. C."/>
            <person name="Mongue J. A."/>
            <person name="Jaron S. K."/>
        </authorList>
    </citation>
    <scope>NUCLEOTIDE SEQUENCE</scope>
</reference>
<evidence type="ECO:0000313" key="8">
    <source>
        <dbReference type="EMBL" id="CAG7732378.1"/>
    </source>
</evidence>
<comment type="caution">
    <text evidence="8">The sequence shown here is derived from an EMBL/GenBank/DDBJ whole genome shotgun (WGS) entry which is preliminary data.</text>
</comment>
<keyword evidence="3 7" id="KW-0732">Signal</keyword>
<gene>
    <name evidence="8" type="ORF">AFUS01_LOCUS20898</name>
</gene>
<dbReference type="GO" id="GO:0003993">
    <property type="term" value="F:acid phosphatase activity"/>
    <property type="evidence" value="ECO:0007669"/>
    <property type="project" value="UniProtKB-EC"/>
</dbReference>
<name>A0A8J2NZC1_9HEXA</name>
<accession>A0A8J2NZC1</accession>
<evidence type="ECO:0000256" key="2">
    <source>
        <dbReference type="ARBA" id="ARBA00012646"/>
    </source>
</evidence>
<dbReference type="InterPro" id="IPR050645">
    <property type="entry name" value="Histidine_acid_phosphatase"/>
</dbReference>
<evidence type="ECO:0000313" key="9">
    <source>
        <dbReference type="Proteomes" id="UP000708208"/>
    </source>
</evidence>
<evidence type="ECO:0000256" key="4">
    <source>
        <dbReference type="ARBA" id="ARBA00022801"/>
    </source>
</evidence>
<dbReference type="PANTHER" id="PTHR11567:SF211">
    <property type="entry name" value="PROSTATIC ACID PHOSPHATASE"/>
    <property type="match status" value="1"/>
</dbReference>
<organism evidence="8 9">
    <name type="scientific">Allacma fusca</name>
    <dbReference type="NCBI Taxonomy" id="39272"/>
    <lineage>
        <taxon>Eukaryota</taxon>
        <taxon>Metazoa</taxon>
        <taxon>Ecdysozoa</taxon>
        <taxon>Arthropoda</taxon>
        <taxon>Hexapoda</taxon>
        <taxon>Collembola</taxon>
        <taxon>Symphypleona</taxon>
        <taxon>Sminthuridae</taxon>
        <taxon>Allacma</taxon>
    </lineage>
</organism>
<keyword evidence="6" id="KW-0325">Glycoprotein</keyword>
<dbReference type="OrthoDB" id="258392at2759"/>